<dbReference type="EMBL" id="KN822784">
    <property type="protein sequence ID" value="KIM50045.1"/>
    <property type="molecule type" value="Genomic_DNA"/>
</dbReference>
<dbReference type="InterPro" id="IPR001680">
    <property type="entry name" value="WD40_rpt"/>
</dbReference>
<name>A0A0C3CMY3_9AGAM</name>
<dbReference type="PANTHER" id="PTHR19848">
    <property type="entry name" value="WD40 REPEAT PROTEIN"/>
    <property type="match status" value="1"/>
</dbReference>
<evidence type="ECO:0000256" key="3">
    <source>
        <dbReference type="PROSITE-ProRule" id="PRU00221"/>
    </source>
</evidence>
<keyword evidence="1 3" id="KW-0853">WD repeat</keyword>
<feature type="non-terminal residue" evidence="4">
    <location>
        <position position="126"/>
    </location>
</feature>
<feature type="repeat" description="WD" evidence="3">
    <location>
        <begin position="66"/>
        <end position="108"/>
    </location>
</feature>
<dbReference type="SUPFAM" id="SSF50978">
    <property type="entry name" value="WD40 repeat-like"/>
    <property type="match status" value="1"/>
</dbReference>
<evidence type="ECO:0000256" key="2">
    <source>
        <dbReference type="ARBA" id="ARBA00022737"/>
    </source>
</evidence>
<evidence type="ECO:0000313" key="4">
    <source>
        <dbReference type="EMBL" id="KIM50045.1"/>
    </source>
</evidence>
<gene>
    <name evidence="4" type="ORF">SCLCIDRAFT_97204</name>
</gene>
<dbReference type="InParanoid" id="A0A0C3CMY3"/>
<dbReference type="Proteomes" id="UP000053989">
    <property type="component" value="Unassembled WGS sequence"/>
</dbReference>
<dbReference type="Pfam" id="PF00400">
    <property type="entry name" value="WD40"/>
    <property type="match status" value="2"/>
</dbReference>
<dbReference type="InterPro" id="IPR036322">
    <property type="entry name" value="WD40_repeat_dom_sf"/>
</dbReference>
<proteinExistence type="predicted"/>
<dbReference type="Gene3D" id="2.130.10.10">
    <property type="entry name" value="YVTN repeat-like/Quinoprotein amine dehydrogenase"/>
    <property type="match status" value="1"/>
</dbReference>
<keyword evidence="5" id="KW-1185">Reference proteome</keyword>
<dbReference type="OrthoDB" id="3267146at2759"/>
<protein>
    <submittedName>
        <fullName evidence="4">Uncharacterized protein</fullName>
    </submittedName>
</protein>
<dbReference type="STRING" id="1036808.A0A0C3CMY3"/>
<organism evidence="4 5">
    <name type="scientific">Scleroderma citrinum Foug A</name>
    <dbReference type="NCBI Taxonomy" id="1036808"/>
    <lineage>
        <taxon>Eukaryota</taxon>
        <taxon>Fungi</taxon>
        <taxon>Dikarya</taxon>
        <taxon>Basidiomycota</taxon>
        <taxon>Agaricomycotina</taxon>
        <taxon>Agaricomycetes</taxon>
        <taxon>Agaricomycetidae</taxon>
        <taxon>Boletales</taxon>
        <taxon>Sclerodermatineae</taxon>
        <taxon>Sclerodermataceae</taxon>
        <taxon>Scleroderma</taxon>
    </lineage>
</organism>
<dbReference type="PROSITE" id="PS50294">
    <property type="entry name" value="WD_REPEATS_REGION"/>
    <property type="match status" value="2"/>
</dbReference>
<sequence>LATDGVKFVYNFCVAPSASTPHLYISALPFAPEGSVLCRTLKTRFHHTARVVEGFHQKWPATQALFQGHTDYVRSVAFSPDGTRKLVSGSEDKTVRVWDTDRGVQIGNPLQGHTSVVTSVAFSPDG</sequence>
<dbReference type="SMART" id="SM00320">
    <property type="entry name" value="WD40"/>
    <property type="match status" value="1"/>
</dbReference>
<evidence type="ECO:0000313" key="5">
    <source>
        <dbReference type="Proteomes" id="UP000053989"/>
    </source>
</evidence>
<dbReference type="AlphaFoldDB" id="A0A0C3CMY3"/>
<evidence type="ECO:0000256" key="1">
    <source>
        <dbReference type="ARBA" id="ARBA00022574"/>
    </source>
</evidence>
<dbReference type="PANTHER" id="PTHR19848:SF8">
    <property type="entry name" value="F-BOX AND WD REPEAT DOMAIN CONTAINING 7"/>
    <property type="match status" value="1"/>
</dbReference>
<reference evidence="5" key="2">
    <citation type="submission" date="2015-01" db="EMBL/GenBank/DDBJ databases">
        <title>Evolutionary Origins and Diversification of the Mycorrhizal Mutualists.</title>
        <authorList>
            <consortium name="DOE Joint Genome Institute"/>
            <consortium name="Mycorrhizal Genomics Consortium"/>
            <person name="Kohler A."/>
            <person name="Kuo A."/>
            <person name="Nagy L.G."/>
            <person name="Floudas D."/>
            <person name="Copeland A."/>
            <person name="Barry K.W."/>
            <person name="Cichocki N."/>
            <person name="Veneault-Fourrey C."/>
            <person name="LaButti K."/>
            <person name="Lindquist E.A."/>
            <person name="Lipzen A."/>
            <person name="Lundell T."/>
            <person name="Morin E."/>
            <person name="Murat C."/>
            <person name="Riley R."/>
            <person name="Ohm R."/>
            <person name="Sun H."/>
            <person name="Tunlid A."/>
            <person name="Henrissat B."/>
            <person name="Grigoriev I.V."/>
            <person name="Hibbett D.S."/>
            <person name="Martin F."/>
        </authorList>
    </citation>
    <scope>NUCLEOTIDE SEQUENCE [LARGE SCALE GENOMIC DNA]</scope>
    <source>
        <strain evidence="5">Foug A</strain>
    </source>
</reference>
<accession>A0A0C3CMY3</accession>
<reference evidence="4 5" key="1">
    <citation type="submission" date="2014-04" db="EMBL/GenBank/DDBJ databases">
        <authorList>
            <consortium name="DOE Joint Genome Institute"/>
            <person name="Kuo A."/>
            <person name="Kohler A."/>
            <person name="Nagy L.G."/>
            <person name="Floudas D."/>
            <person name="Copeland A."/>
            <person name="Barry K.W."/>
            <person name="Cichocki N."/>
            <person name="Veneault-Fourrey C."/>
            <person name="LaButti K."/>
            <person name="Lindquist E.A."/>
            <person name="Lipzen A."/>
            <person name="Lundell T."/>
            <person name="Morin E."/>
            <person name="Murat C."/>
            <person name="Sun H."/>
            <person name="Tunlid A."/>
            <person name="Henrissat B."/>
            <person name="Grigoriev I.V."/>
            <person name="Hibbett D.S."/>
            <person name="Martin F."/>
            <person name="Nordberg H.P."/>
            <person name="Cantor M.N."/>
            <person name="Hua S.X."/>
        </authorList>
    </citation>
    <scope>NUCLEOTIDE SEQUENCE [LARGE SCALE GENOMIC DNA]</scope>
    <source>
        <strain evidence="4 5">Foug A</strain>
    </source>
</reference>
<keyword evidence="2" id="KW-0677">Repeat</keyword>
<feature type="non-terminal residue" evidence="4">
    <location>
        <position position="1"/>
    </location>
</feature>
<dbReference type="HOGENOM" id="CLU_000288_57_19_1"/>
<feature type="repeat" description="WD" evidence="3">
    <location>
        <begin position="110"/>
        <end position="126"/>
    </location>
</feature>
<dbReference type="InterPro" id="IPR015943">
    <property type="entry name" value="WD40/YVTN_repeat-like_dom_sf"/>
</dbReference>
<dbReference type="PROSITE" id="PS50082">
    <property type="entry name" value="WD_REPEATS_2"/>
    <property type="match status" value="2"/>
</dbReference>